<organism evidence="1 2">
    <name type="scientific">Dendrolimus kikuchii</name>
    <dbReference type="NCBI Taxonomy" id="765133"/>
    <lineage>
        <taxon>Eukaryota</taxon>
        <taxon>Metazoa</taxon>
        <taxon>Ecdysozoa</taxon>
        <taxon>Arthropoda</taxon>
        <taxon>Hexapoda</taxon>
        <taxon>Insecta</taxon>
        <taxon>Pterygota</taxon>
        <taxon>Neoptera</taxon>
        <taxon>Endopterygota</taxon>
        <taxon>Lepidoptera</taxon>
        <taxon>Glossata</taxon>
        <taxon>Ditrysia</taxon>
        <taxon>Bombycoidea</taxon>
        <taxon>Lasiocampidae</taxon>
        <taxon>Dendrolimus</taxon>
    </lineage>
</organism>
<evidence type="ECO:0000313" key="2">
    <source>
        <dbReference type="Proteomes" id="UP000824533"/>
    </source>
</evidence>
<dbReference type="Proteomes" id="UP000824533">
    <property type="component" value="Linkage Group LG04"/>
</dbReference>
<keyword evidence="2" id="KW-1185">Reference proteome</keyword>
<protein>
    <submittedName>
        <fullName evidence="1">Uncharacterized protein</fullName>
    </submittedName>
</protein>
<sequence>MADDDFSKLLQQAEQLTTEIEGNEELPRVERSFGQVLEASQELYSRVIQSGVNDIQAHLLFGAKGIDLQQISQKLETLSAKRTFEPLQPIADSDIESFLKNERENAILSLIDEVNKNSLQTTEDQKWEHMLSEWNREKVKLMNAMIGPSQNWLDLKRTPEPPSIADTPKKFGHSMLDNIEAAYAKQVHQYNKFVFQGAKSRTALHQKFAQVAEEFNDPKVKEMWEIIKTMANVPALVRDEDPLKARGNTTIQQCLIAQGKSYLEKRYKQYMSGVVRANPAAAMRGGEPGTYPLVKGFVGLRFQGQNIQGLTDGVIDERPLWPMVYFCLRSGDPNAALHCLRKAGRDYEEFIAALEEHIKIPEKPLSDKLQTAINFQYRTQVRNSTDPYKRAVYCVIGCCDVSDEHYEVARTADDYLWLKLSFIKSRPSSETESFSYSDLQKLILEEYGETHYHAYEKPVVYFQILTLTGQFEPAIEFLSRIPRYQVHGVHMALALHDLYMLGTPRNVQAPLLSVDTDDPSPLRRLNLARLLLLYVRKFELTDPSDALHYYFFLRNLKDPSGKNLFMCCCTDLALESRDYDLLFGRMDALTGLRSPGLLDQFNNTQIDSKVIALNVAEQLVTKGLFEDAITMYDIAGNLEKVLELFCVLLAQVVNSGGGASGLRQRLALLAEHVSRRLRAEDATALPAALVEAYNKLCKLMTFFDQFHSENYDGALETLRECELVPLSAGELEMRVSAARSARGELLRSLPAVLRALCSILLAQRQRLRSAAHAQTALAHNKQVEWLREQAEVLNTFAGNIAYRMPGDTYKMANHNSDRNLVAVLFPGIVKNDVKAIECLGGIRNISQVHSHPNKRLGLSYQPENPYVRKIYSDPNPTAGVLLKVKIKKSRVNNELRKEVVSTVVLGRVNKVYKYDSLCEFQYLPVQREESEEAGNGPLKCILDDIMPTGLDTTDFLMKPAPLFIMPSVFTRLDKRMPYSYTEKKYVSKAVLDAQSDDDFHNKKRAERSIPMNRFTFNLTDDIPSGPSEHYLEQKQLKLAVNPDMEEEYQAIVALYKERPIWSTNLIKYHTKLTTISLKLFLPCVAYFIIDGPWRGSWVKYGYDPRKNPEARKYQILDFRVRHTEGIHSMVRRDIVPVHKRGDSVRNASKSKQKNKSSEVHLSESHVYFKQGVPPPRRQIFYQFCDVQLPEVQELLANEPPPGYMCHKKHGWLPPNAGDIAREHMFKCVKEAVISNHLGLDKDGSEDDSISDDETGSISLRARTLVCASHQTHDRFFRPLSYLPAHDSTARVRYKRLQDEFKELLKENKELSFGDDDELLTIFLRPCKWYPESALALMRRIAEFKRDNASLLDGLVPEHEKEAFLEHKVVNVMKGRDHKGRRVLIVNVGGTWDPKKVTADQLFRLFYLIHEAAMLEPESQVRGTVVVMDFHNMGWSQTMGLTPAFSKRLLTFIQDAMPLRLKEVHFVKQPMVFNVVWNMFKPFIREKLKTRIFFHGSKMPSLHKHLAPSHLPADYGGELPPIDYSGADWYPVITDVMPHIDNWNKFGFAKTS</sequence>
<reference evidence="1 2" key="1">
    <citation type="journal article" date="2021" name="Front. Genet.">
        <title>Chromosome-Level Genome Assembly Reveals Significant Gene Expansion in the Toll and IMD Signaling Pathways of Dendrolimus kikuchii.</title>
        <authorList>
            <person name="Zhou J."/>
            <person name="Wu P."/>
            <person name="Xiong Z."/>
            <person name="Liu N."/>
            <person name="Zhao N."/>
            <person name="Ji M."/>
            <person name="Qiu Y."/>
            <person name="Yang B."/>
        </authorList>
    </citation>
    <scope>NUCLEOTIDE SEQUENCE [LARGE SCALE GENOMIC DNA]</scope>
    <source>
        <strain evidence="1">Ann1</strain>
    </source>
</reference>
<name>A0ACC1DE63_9NEOP</name>
<comment type="caution">
    <text evidence="1">The sequence shown here is derived from an EMBL/GenBank/DDBJ whole genome shotgun (WGS) entry which is preliminary data.</text>
</comment>
<gene>
    <name evidence="1" type="ORF">K1T71_002771</name>
</gene>
<proteinExistence type="predicted"/>
<dbReference type="EMBL" id="CM034390">
    <property type="protein sequence ID" value="KAJ0182049.1"/>
    <property type="molecule type" value="Genomic_DNA"/>
</dbReference>
<evidence type="ECO:0000313" key="1">
    <source>
        <dbReference type="EMBL" id="KAJ0182049.1"/>
    </source>
</evidence>
<accession>A0ACC1DE63</accession>